<keyword evidence="4" id="KW-1185">Reference proteome</keyword>
<name>A0A1Q4HLM6_9MYCO</name>
<accession>A0A1Q4HLM6</accession>
<sequence length="429" mass="46216">MIPNLSDSHRARPSWIDRTWAGHYSVLSLSPIEQPDIARLKADLLELMASDPANPVNCVLSADGRRWMEVEEATRVRHLDSVVMATGPFDTEDPYDYLRQHAPDPTSGIPYKVLVGPDSLTCYIAHVLGDAVVVCSFAVLLALGDVHGLRHLRPDSGMGLAVRLLRSEARDHYKSWWQHFRAAPKVQAPPIPAGGNRPVPALISSDAVGHRISPEAVAALQDWRRTTCPEVSTSGLIAAATHRALTRNGIKMNPDGFFTLVDLRRYLPEKQALRPGNIVKSVFIPACMNDPSDVGAGIKEAVSSARAIPALAIGALSSGLRPGSRQPAISESAYSTMTFNYMMRLPGTDHIPWRDLGAARFSSMSYPCTPDNLAIFACGVAGAVHFSASFVPEIIDKSAVRNALQELDDIPALLAPESADVGLGGDTPG</sequence>
<reference evidence="1 3" key="1">
    <citation type="submission" date="2016-09" db="EMBL/GenBank/DDBJ databases">
        <title>genome sequences of unsequenced Mycobacteria.</title>
        <authorList>
            <person name="Greninger A.L."/>
            <person name="Jerome K.R."/>
            <person name="Mcnair B."/>
            <person name="Wallis C."/>
            <person name="Fang F."/>
        </authorList>
    </citation>
    <scope>NUCLEOTIDE SEQUENCE [LARGE SCALE GENOMIC DNA]</scope>
    <source>
        <strain evidence="1 3">BM1</strain>
    </source>
</reference>
<dbReference type="STRING" id="1801.BRW64_01590"/>
<dbReference type="Proteomes" id="UP000220340">
    <property type="component" value="Unassembled WGS sequence"/>
</dbReference>
<dbReference type="EMBL" id="MIJD01000061">
    <property type="protein sequence ID" value="OPE54833.1"/>
    <property type="molecule type" value="Genomic_DNA"/>
</dbReference>
<gene>
    <name evidence="1" type="ORF">BV510_08195</name>
    <name evidence="2" type="ORF">CRI78_01795</name>
</gene>
<dbReference type="EMBL" id="PDCR01000002">
    <property type="protein sequence ID" value="PEG56139.1"/>
    <property type="molecule type" value="Genomic_DNA"/>
</dbReference>
<evidence type="ECO:0000313" key="2">
    <source>
        <dbReference type="EMBL" id="PEG56139.1"/>
    </source>
</evidence>
<reference evidence="2 4" key="2">
    <citation type="submission" date="2017-10" db="EMBL/GenBank/DDBJ databases">
        <title>The new phylogeny of genus Mycobacterium.</title>
        <authorList>
            <person name="Tortoli E."/>
            <person name="Trovato A."/>
            <person name="Cirillo D.M."/>
        </authorList>
    </citation>
    <scope>NUCLEOTIDE SEQUENCE [LARGE SCALE GENOMIC DNA]</scope>
    <source>
        <strain evidence="2 4">IP141170001</strain>
    </source>
</reference>
<protein>
    <submittedName>
        <fullName evidence="2">Uncharacterized protein</fullName>
    </submittedName>
</protein>
<proteinExistence type="predicted"/>
<organism evidence="2 4">
    <name type="scientific">Mycolicibacterium diernhoferi</name>
    <dbReference type="NCBI Taxonomy" id="1801"/>
    <lineage>
        <taxon>Bacteria</taxon>
        <taxon>Bacillati</taxon>
        <taxon>Actinomycetota</taxon>
        <taxon>Actinomycetes</taxon>
        <taxon>Mycobacteriales</taxon>
        <taxon>Mycobacteriaceae</taxon>
        <taxon>Mycolicibacterium</taxon>
    </lineage>
</organism>
<comment type="caution">
    <text evidence="2">The sequence shown here is derived from an EMBL/GenBank/DDBJ whole genome shotgun (WGS) entry which is preliminary data.</text>
</comment>
<dbReference type="Proteomes" id="UP000191039">
    <property type="component" value="Unassembled WGS sequence"/>
</dbReference>
<evidence type="ECO:0000313" key="1">
    <source>
        <dbReference type="EMBL" id="OPE54833.1"/>
    </source>
</evidence>
<dbReference type="AlphaFoldDB" id="A0A1Q4HLM6"/>
<evidence type="ECO:0000313" key="3">
    <source>
        <dbReference type="Proteomes" id="UP000191039"/>
    </source>
</evidence>
<evidence type="ECO:0000313" key="4">
    <source>
        <dbReference type="Proteomes" id="UP000220340"/>
    </source>
</evidence>